<dbReference type="Proteomes" id="UP001595791">
    <property type="component" value="Unassembled WGS sequence"/>
</dbReference>
<dbReference type="EMBL" id="JBHSBU010000001">
    <property type="protein sequence ID" value="MFC4161352.1"/>
    <property type="molecule type" value="Genomic_DNA"/>
</dbReference>
<name>A0ABV8MUM3_9NEIS</name>
<reference evidence="4" key="1">
    <citation type="journal article" date="2019" name="Int. J. Syst. Evol. Microbiol.">
        <title>The Global Catalogue of Microorganisms (GCM) 10K type strain sequencing project: providing services to taxonomists for standard genome sequencing and annotation.</title>
        <authorList>
            <consortium name="The Broad Institute Genomics Platform"/>
            <consortium name="The Broad Institute Genome Sequencing Center for Infectious Disease"/>
            <person name="Wu L."/>
            <person name="Ma J."/>
        </authorList>
    </citation>
    <scope>NUCLEOTIDE SEQUENCE [LARGE SCALE GENOMIC DNA]</scope>
    <source>
        <strain evidence="4">LMG 29894</strain>
    </source>
</reference>
<feature type="region of interest" description="Disordered" evidence="1">
    <location>
        <begin position="24"/>
        <end position="43"/>
    </location>
</feature>
<organism evidence="3 4">
    <name type="scientific">Chitinimonas lacunae</name>
    <dbReference type="NCBI Taxonomy" id="1963018"/>
    <lineage>
        <taxon>Bacteria</taxon>
        <taxon>Pseudomonadati</taxon>
        <taxon>Pseudomonadota</taxon>
        <taxon>Betaproteobacteria</taxon>
        <taxon>Neisseriales</taxon>
        <taxon>Chitinibacteraceae</taxon>
        <taxon>Chitinimonas</taxon>
    </lineage>
</organism>
<keyword evidence="4" id="KW-1185">Reference proteome</keyword>
<sequence>MSVTRRYGGALVLAALLAGCATTPPPPPAPVKPPPKEVRTADYQSAASLEASWRYNGWQPVLNQRETQDADGNRTLSLDSLVLGLSDPLGNYQGAIEAMAALAARGEKPMKLVISVRSRSQQQLISGWIKQAALASGGRNSVVLDNRIGPNNPLQLTVQYQR</sequence>
<evidence type="ECO:0000256" key="2">
    <source>
        <dbReference type="SAM" id="SignalP"/>
    </source>
</evidence>
<protein>
    <recommendedName>
        <fullName evidence="5">DotD/TraH family lipoprotein</fullName>
    </recommendedName>
</protein>
<evidence type="ECO:0008006" key="5">
    <source>
        <dbReference type="Google" id="ProtNLM"/>
    </source>
</evidence>
<evidence type="ECO:0000313" key="3">
    <source>
        <dbReference type="EMBL" id="MFC4161352.1"/>
    </source>
</evidence>
<feature type="signal peptide" evidence="2">
    <location>
        <begin position="1"/>
        <end position="23"/>
    </location>
</feature>
<comment type="caution">
    <text evidence="3">The sequence shown here is derived from an EMBL/GenBank/DDBJ whole genome shotgun (WGS) entry which is preliminary data.</text>
</comment>
<evidence type="ECO:0000256" key="1">
    <source>
        <dbReference type="SAM" id="MobiDB-lite"/>
    </source>
</evidence>
<gene>
    <name evidence="3" type="ORF">ACFOW7_18615</name>
</gene>
<feature type="compositionally biased region" description="Pro residues" evidence="1">
    <location>
        <begin position="24"/>
        <end position="33"/>
    </location>
</feature>
<keyword evidence="2" id="KW-0732">Signal</keyword>
<dbReference type="RefSeq" id="WP_378167194.1">
    <property type="nucleotide sequence ID" value="NZ_JBHSBU010000001.1"/>
</dbReference>
<dbReference type="PROSITE" id="PS51257">
    <property type="entry name" value="PROKAR_LIPOPROTEIN"/>
    <property type="match status" value="1"/>
</dbReference>
<feature type="chain" id="PRO_5046045305" description="DotD/TraH family lipoprotein" evidence="2">
    <location>
        <begin position="24"/>
        <end position="162"/>
    </location>
</feature>
<accession>A0ABV8MUM3</accession>
<proteinExistence type="predicted"/>
<evidence type="ECO:0000313" key="4">
    <source>
        <dbReference type="Proteomes" id="UP001595791"/>
    </source>
</evidence>